<dbReference type="RefSeq" id="WP_075365724.1">
    <property type="nucleotide sequence ID" value="NZ_MLBF01000027.1"/>
</dbReference>
<dbReference type="EMBL" id="MLBF01000027">
    <property type="protein sequence ID" value="OLN30065.1"/>
    <property type="molecule type" value="Genomic_DNA"/>
</dbReference>
<comment type="caution">
    <text evidence="1">The sequence shown here is derived from an EMBL/GenBank/DDBJ whole genome shotgun (WGS) entry which is preliminary data.</text>
</comment>
<dbReference type="OrthoDB" id="9813511at2"/>
<keyword evidence="2" id="KW-1185">Reference proteome</keyword>
<evidence type="ECO:0000313" key="1">
    <source>
        <dbReference type="EMBL" id="OLN30065.1"/>
    </source>
</evidence>
<protein>
    <submittedName>
        <fullName evidence="1">Uncharacterized protein</fullName>
    </submittedName>
</protein>
<dbReference type="Proteomes" id="UP000186102">
    <property type="component" value="Unassembled WGS sequence"/>
</dbReference>
<organism evidence="1 2">
    <name type="scientific">Desulfosporosinus metallidurans</name>
    <dbReference type="NCBI Taxonomy" id="1888891"/>
    <lineage>
        <taxon>Bacteria</taxon>
        <taxon>Bacillati</taxon>
        <taxon>Bacillota</taxon>
        <taxon>Clostridia</taxon>
        <taxon>Eubacteriales</taxon>
        <taxon>Desulfitobacteriaceae</taxon>
        <taxon>Desulfosporosinus</taxon>
    </lineage>
</organism>
<accession>A0A1Q8QRT3</accession>
<name>A0A1Q8QRT3_9FIRM</name>
<proteinExistence type="predicted"/>
<reference evidence="1 2" key="1">
    <citation type="submission" date="2016-09" db="EMBL/GenBank/DDBJ databases">
        <title>Complete genome of Desulfosporosinus sp. OL.</title>
        <authorList>
            <person name="Mardanov A."/>
            <person name="Beletsky A."/>
            <person name="Panova A."/>
            <person name="Karnachuk O."/>
            <person name="Ravin N."/>
        </authorList>
    </citation>
    <scope>NUCLEOTIDE SEQUENCE [LARGE SCALE GENOMIC DNA]</scope>
    <source>
        <strain evidence="1 2">OL</strain>
    </source>
</reference>
<dbReference type="AlphaFoldDB" id="A0A1Q8QRT3"/>
<dbReference type="STRING" id="1888891.DSOL_3197"/>
<sequence length="173" mass="19856">MQTLKFFSPLTINSYPSHEYYECSADDMLEKLSSAEALYYKDEILAAIEKEKLPSEGDRGLMVYFDEDKVLAEKIYSLNPTVEEWNGELWGVMVAEVKGELTESEIKVLTDYFTGQYSDGYGEGFEQRPIKVEDGEIYVSFWNSENFFIKPEQELKQNSEPDLGCNTQTRGGM</sequence>
<gene>
    <name evidence="1" type="ORF">DSOL_3197</name>
</gene>
<evidence type="ECO:0000313" key="2">
    <source>
        <dbReference type="Proteomes" id="UP000186102"/>
    </source>
</evidence>